<reference evidence="2" key="1">
    <citation type="submission" date="2022-10" db="EMBL/GenBank/DDBJ databases">
        <title>Tapping the CABI collections for fungal endophytes: first genome assemblies for Collariella, Neodidymelliopsis, Ascochyta clinopodiicola, Didymella pomorum, Didymosphaeria variabile, Neocosmospora piperis and Neocucurbitaria cava.</title>
        <authorList>
            <person name="Hill R."/>
        </authorList>
    </citation>
    <scope>NUCLEOTIDE SEQUENCE</scope>
    <source>
        <strain evidence="2">IMI 355091</strain>
    </source>
</reference>
<feature type="compositionally biased region" description="Polar residues" evidence="1">
    <location>
        <begin position="42"/>
        <end position="52"/>
    </location>
</feature>
<comment type="caution">
    <text evidence="2">The sequence shown here is derived from an EMBL/GenBank/DDBJ whole genome shotgun (WGS) entry which is preliminary data.</text>
</comment>
<gene>
    <name evidence="2" type="ORF">N0V91_004083</name>
</gene>
<dbReference type="AlphaFoldDB" id="A0A9W8ZF34"/>
<sequence length="122" mass="13877">MSSPTARASFEDQHALRAKLNMQRELQIAEEEVFEEARRGSTTENEDGSQGSVGELVKPRRLAKVLDHIRYDKEDGKEALAAATREYREMRKENMGVKGLEGAQKVKVGSMDRHFKQAFYDC</sequence>
<accession>A0A9W8ZF34</accession>
<keyword evidence="3" id="KW-1185">Reference proteome</keyword>
<name>A0A9W8ZF34_9PLEO</name>
<feature type="region of interest" description="Disordered" evidence="1">
    <location>
        <begin position="31"/>
        <end position="56"/>
    </location>
</feature>
<evidence type="ECO:0000256" key="1">
    <source>
        <dbReference type="SAM" id="MobiDB-lite"/>
    </source>
</evidence>
<organism evidence="2 3">
    <name type="scientific">Didymella pomorum</name>
    <dbReference type="NCBI Taxonomy" id="749634"/>
    <lineage>
        <taxon>Eukaryota</taxon>
        <taxon>Fungi</taxon>
        <taxon>Dikarya</taxon>
        <taxon>Ascomycota</taxon>
        <taxon>Pezizomycotina</taxon>
        <taxon>Dothideomycetes</taxon>
        <taxon>Pleosporomycetidae</taxon>
        <taxon>Pleosporales</taxon>
        <taxon>Pleosporineae</taxon>
        <taxon>Didymellaceae</taxon>
        <taxon>Didymella</taxon>
    </lineage>
</organism>
<evidence type="ECO:0000313" key="2">
    <source>
        <dbReference type="EMBL" id="KAJ4407201.1"/>
    </source>
</evidence>
<proteinExistence type="predicted"/>
<evidence type="ECO:0000313" key="3">
    <source>
        <dbReference type="Proteomes" id="UP001140510"/>
    </source>
</evidence>
<dbReference type="EMBL" id="JAPEVA010000022">
    <property type="protein sequence ID" value="KAJ4407201.1"/>
    <property type="molecule type" value="Genomic_DNA"/>
</dbReference>
<dbReference type="Proteomes" id="UP001140510">
    <property type="component" value="Unassembled WGS sequence"/>
</dbReference>
<protein>
    <submittedName>
        <fullName evidence="2">Uncharacterized protein</fullName>
    </submittedName>
</protein>